<dbReference type="AlphaFoldDB" id="A0A0E4FYZ8"/>
<gene>
    <name evidence="1" type="ORF">NK6_b_99</name>
</gene>
<evidence type="ECO:0000313" key="1">
    <source>
        <dbReference type="EMBL" id="BAR63293.1"/>
    </source>
</evidence>
<keyword evidence="1" id="KW-0614">Plasmid</keyword>
<name>A0A0E4FYZ8_9BRAD</name>
<sequence length="144" mass="15205">MSSVGSILSQARPALFSMEMRDASKVSAESVEAFRAVLEPSVPSQRANEPLIMAGGGLTEERGGPLAPRLSDDILSGMEKLSAGFAQSMQGVRSAAEGLNTGNIRSAEWLDAQVELSAMSLQYDLVTKVVGKATRTLETFLSGQ</sequence>
<protein>
    <recommendedName>
        <fullName evidence="3">EscI/YscI/HrpB family type III secretion system inner rod protein</fullName>
    </recommendedName>
</protein>
<dbReference type="Pfam" id="PF17001">
    <property type="entry name" value="T3SS_basalb_I"/>
    <property type="match status" value="1"/>
</dbReference>
<dbReference type="GO" id="GO:0030254">
    <property type="term" value="P:protein secretion by the type III secretion system"/>
    <property type="evidence" value="ECO:0007669"/>
    <property type="project" value="InterPro"/>
</dbReference>
<dbReference type="Proteomes" id="UP000063308">
    <property type="component" value="Plasmid pNK6b"/>
</dbReference>
<evidence type="ECO:0000313" key="2">
    <source>
        <dbReference type="Proteomes" id="UP000063308"/>
    </source>
</evidence>
<accession>A0A0E4FYZ8</accession>
<proteinExistence type="predicted"/>
<dbReference type="InterPro" id="IPR012670">
    <property type="entry name" value="T3SS_YscI/HrpB"/>
</dbReference>
<organism evidence="1 2">
    <name type="scientific">Bradyrhizobium diazoefficiens</name>
    <dbReference type="NCBI Taxonomy" id="1355477"/>
    <lineage>
        <taxon>Bacteria</taxon>
        <taxon>Pseudomonadati</taxon>
        <taxon>Pseudomonadota</taxon>
        <taxon>Alphaproteobacteria</taxon>
        <taxon>Hyphomicrobiales</taxon>
        <taxon>Nitrobacteraceae</taxon>
        <taxon>Bradyrhizobium</taxon>
    </lineage>
</organism>
<reference evidence="1 2" key="1">
    <citation type="submission" date="2014-11" db="EMBL/GenBank/DDBJ databases">
        <title>Symbiosis island explosion on the genome of extra-slow-growing strains of soybean bradyrhizobia with massive insertion sequences.</title>
        <authorList>
            <person name="Iida T."/>
            <person name="Minamisawa K."/>
        </authorList>
    </citation>
    <scope>NUCLEOTIDE SEQUENCE [LARGE SCALE GENOMIC DNA]</scope>
    <source>
        <strain evidence="1 2">NK6</strain>
        <plasmid evidence="2">pNK6b DNA</plasmid>
    </source>
</reference>
<dbReference type="EMBL" id="AP014686">
    <property type="protein sequence ID" value="BAR63293.1"/>
    <property type="molecule type" value="Genomic_DNA"/>
</dbReference>
<evidence type="ECO:0008006" key="3">
    <source>
        <dbReference type="Google" id="ProtNLM"/>
    </source>
</evidence>
<geneLocation type="plasmid" evidence="2">
    <name>pNK6b DNA</name>
</geneLocation>